<keyword evidence="1" id="KW-1133">Transmembrane helix</keyword>
<dbReference type="EMBL" id="LBPN01000001">
    <property type="protein sequence ID" value="KKP59936.1"/>
    <property type="molecule type" value="Genomic_DNA"/>
</dbReference>
<feature type="transmembrane region" description="Helical" evidence="1">
    <location>
        <begin position="202"/>
        <end position="220"/>
    </location>
</feature>
<keyword evidence="1" id="KW-0812">Transmembrane</keyword>
<sequence length="399" mass="46740">MNNFKKTTAIFWIIIIVGIVFRIALNGINYSSDAESFIIWAHYLTQHRLSDLYIFLPSGYLPYPPFYYYILWILGQIMNIFNIWSNHWLSLLIVKMPVFASDIGITVIVYKLSKKWYSDKAGLINATFYFLNPAVIYVTSVWGQIDSFISLIGLFSMVLLFNKKYLWSYVIFLFGCLTKLQILALFPLVAFLSLIKLKVSKLLIYSVLIVIATFLVFFPLLRDMGVLWVLKYFYNMPNQYPYTSVYAYNLWAPLGFLVSDKIKLLNLIDIRYAGLILFIITSIVIIRPLLKKSLNKLQMISFAGYLLFFAFAYFPTRIHSRYLIYSIAFFAPFFIQYPVVGVLLSFLMLSNLFLPNNDLLFKPVVNILNNPYTIFIYTVFAFWLFIYSLKKYLLNVYNK</sequence>
<feature type="transmembrane region" description="Helical" evidence="1">
    <location>
        <begin position="296"/>
        <end position="315"/>
    </location>
</feature>
<feature type="transmembrane region" description="Helical" evidence="1">
    <location>
        <begin position="322"/>
        <end position="349"/>
    </location>
</feature>
<gene>
    <name evidence="2" type="ORF">UR52_C0001G0016</name>
</gene>
<feature type="transmembrane region" description="Helical" evidence="1">
    <location>
        <begin position="7"/>
        <end position="25"/>
    </location>
</feature>
<feature type="transmembrane region" description="Helical" evidence="1">
    <location>
        <begin position="270"/>
        <end position="290"/>
    </location>
</feature>
<name>A0A0G0B896_9BACT</name>
<feature type="transmembrane region" description="Helical" evidence="1">
    <location>
        <begin position="122"/>
        <end position="145"/>
    </location>
</feature>
<comment type="caution">
    <text evidence="2">The sequence shown here is derived from an EMBL/GenBank/DDBJ whole genome shotgun (WGS) entry which is preliminary data.</text>
</comment>
<reference evidence="2 3" key="1">
    <citation type="journal article" date="2015" name="Nature">
        <title>rRNA introns, odd ribosomes, and small enigmatic genomes across a large radiation of phyla.</title>
        <authorList>
            <person name="Brown C.T."/>
            <person name="Hug L.A."/>
            <person name="Thomas B.C."/>
            <person name="Sharon I."/>
            <person name="Castelle C.J."/>
            <person name="Singh A."/>
            <person name="Wilkins M.J."/>
            <person name="Williams K.H."/>
            <person name="Banfield J.F."/>
        </authorList>
    </citation>
    <scope>NUCLEOTIDE SEQUENCE [LARGE SCALE GENOMIC DNA]</scope>
</reference>
<evidence type="ECO:0000313" key="2">
    <source>
        <dbReference type="EMBL" id="KKP59936.1"/>
    </source>
</evidence>
<feature type="transmembrane region" description="Helical" evidence="1">
    <location>
        <begin position="90"/>
        <end position="110"/>
    </location>
</feature>
<evidence type="ECO:0000313" key="3">
    <source>
        <dbReference type="Proteomes" id="UP000034176"/>
    </source>
</evidence>
<evidence type="ECO:0000256" key="1">
    <source>
        <dbReference type="SAM" id="Phobius"/>
    </source>
</evidence>
<proteinExistence type="predicted"/>
<keyword evidence="1" id="KW-0472">Membrane</keyword>
<feature type="transmembrane region" description="Helical" evidence="1">
    <location>
        <begin position="369"/>
        <end position="389"/>
    </location>
</feature>
<organism evidence="2 3">
    <name type="scientific">Candidatus Gottesmanbacteria bacterium GW2011_GWA1_34_13</name>
    <dbReference type="NCBI Taxonomy" id="1618434"/>
    <lineage>
        <taxon>Bacteria</taxon>
        <taxon>Candidatus Gottesmaniibacteriota</taxon>
    </lineage>
</organism>
<protein>
    <submittedName>
        <fullName evidence="2">Uncharacterized protein</fullName>
    </submittedName>
</protein>
<dbReference type="AlphaFoldDB" id="A0A0G0B896"/>
<accession>A0A0G0B896</accession>
<feature type="transmembrane region" description="Helical" evidence="1">
    <location>
        <begin position="240"/>
        <end position="258"/>
    </location>
</feature>
<dbReference type="STRING" id="1618434.UR52_C0001G0016"/>
<dbReference type="Proteomes" id="UP000034176">
    <property type="component" value="Unassembled WGS sequence"/>
</dbReference>
<feature type="transmembrane region" description="Helical" evidence="1">
    <location>
        <begin position="165"/>
        <end position="195"/>
    </location>
</feature>